<dbReference type="KEGG" id="awe:JG540_01810"/>
<sequence>MSNETTSLSFPLTLVFHSDWGVSTGTGVVGGVDSVIETDTAGQPVVRGTVLTGVVRAQARQAAAALDDGPSGPWNSFADQLFGPAPDDTREAAARPRHSHVIFSDACVPVGQRVPVHEVISLSIDEQTGTARENFLRVFERAGGCQLQGTVTLVDVDAQGHALRWTEAQRDAARLLLSLAGLLVRGIGSNRSDGDGVCDVLIGQAAPPSQGSGPEQPNLADAATHKQEVRRWCAQALDSLEPTATAGDIQLEPSVPTPAAPWDSPEVPRPGQGGVAPARVPAGDGAGSASQWCTTTLRIDLLTPLVSYEVPFSNEVRSLDFLRGTVVLPWVHQLLRRALPDDPVVRDAVVSGRLLVSDALPVVQGCRGLPTPLVLTRPKADQPGQWWLEVSNRLLAAPPPEVQSPMRSGFVFPGVAMPGQQEAQPGQAQPGDQTQQAQPVSGAWGVPALTGRQGTAHSAQTGATKDGSLFLVRALPAGMRLEATVTLSKDLAERPGVRQLLTRMAGAGRSVEARLGLRRLSGAYGQTRCCFTPLVEVTAPQVQAGTTTLWFTADVLARSAALGPGGSLTDLLGAFRRAGAALRLAEGEADRYRAGIRHRRVDTWSPASSQPRATRMAVQAGSVLRVEVPPEATTALTRLALTGVGSLTAQGFGRFVVGHPLLEQEAFNLRTLRRHDFIHTAQEAQS</sequence>
<feature type="domain" description="CRISPR type III-associated protein" evidence="4">
    <location>
        <begin position="28"/>
        <end position="194"/>
    </location>
</feature>
<dbReference type="GO" id="GO:0051607">
    <property type="term" value="P:defense response to virus"/>
    <property type="evidence" value="ECO:0007669"/>
    <property type="project" value="UniProtKB-KW"/>
</dbReference>
<dbReference type="InterPro" id="IPR005537">
    <property type="entry name" value="RAMP_III_fam"/>
</dbReference>
<dbReference type="InterPro" id="IPR052216">
    <property type="entry name" value="CRISPR_Csm3_endoribonuclease"/>
</dbReference>
<comment type="subunit">
    <text evidence="2">Part of the Csm effector complex that includes Cas10, Csm2, Csm3, Csm4 and Csm5.</text>
</comment>
<keyword evidence="6" id="KW-1185">Reference proteome</keyword>
<evidence type="ECO:0000256" key="2">
    <source>
        <dbReference type="ARBA" id="ARBA00093789"/>
    </source>
</evidence>
<dbReference type="EMBL" id="CP066802">
    <property type="protein sequence ID" value="QQM67646.1"/>
    <property type="molecule type" value="Genomic_DNA"/>
</dbReference>
<evidence type="ECO:0000313" key="5">
    <source>
        <dbReference type="EMBL" id="QQM67646.1"/>
    </source>
</evidence>
<protein>
    <submittedName>
        <fullName evidence="5">CRISPR-associated protein Cmr3</fullName>
    </submittedName>
</protein>
<accession>A0A7T7M9Z2</accession>
<evidence type="ECO:0000259" key="4">
    <source>
        <dbReference type="Pfam" id="PF03787"/>
    </source>
</evidence>
<dbReference type="Pfam" id="PF03787">
    <property type="entry name" value="RAMPs"/>
    <property type="match status" value="1"/>
</dbReference>
<organism evidence="5 6">
    <name type="scientific">Actinomyces weissii</name>
    <dbReference type="NCBI Taxonomy" id="675090"/>
    <lineage>
        <taxon>Bacteria</taxon>
        <taxon>Bacillati</taxon>
        <taxon>Actinomycetota</taxon>
        <taxon>Actinomycetes</taxon>
        <taxon>Actinomycetales</taxon>
        <taxon>Actinomycetaceae</taxon>
        <taxon>Actinomyces</taxon>
    </lineage>
</organism>
<evidence type="ECO:0000256" key="1">
    <source>
        <dbReference type="ARBA" id="ARBA00023118"/>
    </source>
</evidence>
<keyword evidence="1" id="KW-0051">Antiviral defense</keyword>
<feature type="compositionally biased region" description="Low complexity" evidence="3">
    <location>
        <begin position="418"/>
        <end position="439"/>
    </location>
</feature>
<feature type="region of interest" description="Disordered" evidence="3">
    <location>
        <begin position="415"/>
        <end position="462"/>
    </location>
</feature>
<feature type="region of interest" description="Disordered" evidence="3">
    <location>
        <begin position="245"/>
        <end position="275"/>
    </location>
</feature>
<dbReference type="PANTHER" id="PTHR35579:SF3">
    <property type="entry name" value="CRISPR SYSTEM CMS ENDORIBONUCLEASE CSM3"/>
    <property type="match status" value="1"/>
</dbReference>
<proteinExistence type="predicted"/>
<feature type="compositionally biased region" description="Polar residues" evidence="3">
    <location>
        <begin position="452"/>
        <end position="462"/>
    </location>
</feature>
<dbReference type="PANTHER" id="PTHR35579">
    <property type="entry name" value="CRISPR SYSTEM CMS ENDORIBONUCLEASE CSM3"/>
    <property type="match status" value="1"/>
</dbReference>
<name>A0A7T7M9Z2_9ACTO</name>
<reference evidence="5 6" key="1">
    <citation type="submission" date="2020-12" db="EMBL/GenBank/DDBJ databases">
        <authorList>
            <person name="Zhou J."/>
        </authorList>
    </citation>
    <scope>NUCLEOTIDE SEQUENCE [LARGE SCALE GENOMIC DNA]</scope>
    <source>
        <strain evidence="5 6">CCUG 61299</strain>
    </source>
</reference>
<evidence type="ECO:0000256" key="3">
    <source>
        <dbReference type="SAM" id="MobiDB-lite"/>
    </source>
</evidence>
<feature type="region of interest" description="Disordered" evidence="3">
    <location>
        <begin position="200"/>
        <end position="225"/>
    </location>
</feature>
<dbReference type="AlphaFoldDB" id="A0A7T7M9Z2"/>
<evidence type="ECO:0000313" key="6">
    <source>
        <dbReference type="Proteomes" id="UP000595895"/>
    </source>
</evidence>
<dbReference type="RefSeq" id="WP_200276401.1">
    <property type="nucleotide sequence ID" value="NZ_CP066802.1"/>
</dbReference>
<gene>
    <name evidence="5" type="ORF">JG540_01810</name>
</gene>
<dbReference type="Proteomes" id="UP000595895">
    <property type="component" value="Chromosome"/>
</dbReference>
<dbReference type="Gene3D" id="2.60.40.4350">
    <property type="match status" value="1"/>
</dbReference>